<evidence type="ECO:0000256" key="3">
    <source>
        <dbReference type="ARBA" id="ARBA00023125"/>
    </source>
</evidence>
<dbReference type="SUPFAM" id="SSF54171">
    <property type="entry name" value="DNA-binding domain"/>
    <property type="match status" value="1"/>
</dbReference>
<dbReference type="Pfam" id="PF01429">
    <property type="entry name" value="MBD"/>
    <property type="match status" value="1"/>
</dbReference>
<reference evidence="7 8" key="1">
    <citation type="submission" date="2024-11" db="EMBL/GenBank/DDBJ databases">
        <title>A near-complete genome assembly of Cinchona calisaya.</title>
        <authorList>
            <person name="Lian D.C."/>
            <person name="Zhao X.W."/>
            <person name="Wei L."/>
        </authorList>
    </citation>
    <scope>NUCLEOTIDE SEQUENCE [LARGE SCALE GENOMIC DNA]</scope>
    <source>
        <tissue evidence="7">Nenye</tissue>
    </source>
</reference>
<name>A0ABD3AFU4_9GENT</name>
<evidence type="ECO:0000256" key="4">
    <source>
        <dbReference type="ARBA" id="ARBA00023163"/>
    </source>
</evidence>
<evidence type="ECO:0000256" key="5">
    <source>
        <dbReference type="ARBA" id="ARBA00023242"/>
    </source>
</evidence>
<dbReference type="PROSITE" id="PS50982">
    <property type="entry name" value="MBD"/>
    <property type="match status" value="1"/>
</dbReference>
<dbReference type="PANTHER" id="PTHR12396:SF38">
    <property type="entry name" value="METHYL-CPG-BINDING DOMAIN-CONTAINING PROTEIN 7"/>
    <property type="match status" value="1"/>
</dbReference>
<dbReference type="GO" id="GO:0003677">
    <property type="term" value="F:DNA binding"/>
    <property type="evidence" value="ECO:0007669"/>
    <property type="project" value="UniProtKB-KW"/>
</dbReference>
<proteinExistence type="predicted"/>
<gene>
    <name evidence="7" type="ORF">ACH5RR_010023</name>
</gene>
<evidence type="ECO:0000313" key="8">
    <source>
        <dbReference type="Proteomes" id="UP001630127"/>
    </source>
</evidence>
<evidence type="ECO:0000256" key="1">
    <source>
        <dbReference type="ARBA" id="ARBA00004123"/>
    </source>
</evidence>
<dbReference type="InterPro" id="IPR001739">
    <property type="entry name" value="Methyl_CpG_DNA-bd"/>
</dbReference>
<dbReference type="GO" id="GO:0005634">
    <property type="term" value="C:nucleus"/>
    <property type="evidence" value="ECO:0007669"/>
    <property type="project" value="UniProtKB-SubCell"/>
</dbReference>
<dbReference type="Gene3D" id="3.30.890.10">
    <property type="entry name" value="Methyl-cpg-binding Protein 2, Chain A"/>
    <property type="match status" value="1"/>
</dbReference>
<accession>A0ABD3AFU4</accession>
<keyword evidence="8" id="KW-1185">Reference proteome</keyword>
<feature type="domain" description="MBD" evidence="6">
    <location>
        <begin position="92"/>
        <end position="163"/>
    </location>
</feature>
<evidence type="ECO:0000256" key="2">
    <source>
        <dbReference type="ARBA" id="ARBA00023015"/>
    </source>
</evidence>
<dbReference type="PANTHER" id="PTHR12396">
    <property type="entry name" value="METHYL-CPG BINDING PROTEIN, MBD"/>
    <property type="match status" value="1"/>
</dbReference>
<evidence type="ECO:0000313" key="7">
    <source>
        <dbReference type="EMBL" id="KAL3530701.1"/>
    </source>
</evidence>
<keyword evidence="5" id="KW-0539">Nucleus</keyword>
<keyword evidence="3" id="KW-0238">DNA-binding</keyword>
<keyword evidence="4" id="KW-0804">Transcription</keyword>
<dbReference type="InterPro" id="IPR016177">
    <property type="entry name" value="DNA-bd_dom_sf"/>
</dbReference>
<dbReference type="EMBL" id="JBJUIK010000004">
    <property type="protein sequence ID" value="KAL3530701.1"/>
    <property type="molecule type" value="Genomic_DNA"/>
</dbReference>
<protein>
    <recommendedName>
        <fullName evidence="6">MBD domain-containing protein</fullName>
    </recommendedName>
</protein>
<keyword evidence="2" id="KW-0805">Transcription regulation</keyword>
<comment type="subcellular location">
    <subcellularLocation>
        <location evidence="1">Nucleus</location>
    </subcellularLocation>
</comment>
<comment type="caution">
    <text evidence="7">The sequence shown here is derived from an EMBL/GenBank/DDBJ whole genome shotgun (WGS) entry which is preliminary data.</text>
</comment>
<dbReference type="Proteomes" id="UP001630127">
    <property type="component" value="Unassembled WGS sequence"/>
</dbReference>
<evidence type="ECO:0000259" key="6">
    <source>
        <dbReference type="PROSITE" id="PS50982"/>
    </source>
</evidence>
<sequence length="289" mass="32924">MVRPSNYNADIAGYSSTRLRRRPPATRAITSRYSGFKLPRGWAVEEVPRPDASRVDKQQSPKNRKLIICGGKMMKFNEQTINGNQLAIVASGKSAANSPYKLPDGWVIEEVPRRNMSYADKYYYEPGSGRKFRSFISVQRYVEELREDVPLSTALAEIREMNRPLSKAFKLGHLVKKNSISCKKQCMRNNTQTSSFVNPPMKVNWVLASPKGDVWNPFIFDAEIPDSVKQQWNERFMLVMNVDDSETTNCNMPSSCTYLNKTIVNFGFPSECIKLKDALLLSVIIFRLS</sequence>
<organism evidence="7 8">
    <name type="scientific">Cinchona calisaya</name>
    <dbReference type="NCBI Taxonomy" id="153742"/>
    <lineage>
        <taxon>Eukaryota</taxon>
        <taxon>Viridiplantae</taxon>
        <taxon>Streptophyta</taxon>
        <taxon>Embryophyta</taxon>
        <taxon>Tracheophyta</taxon>
        <taxon>Spermatophyta</taxon>
        <taxon>Magnoliopsida</taxon>
        <taxon>eudicotyledons</taxon>
        <taxon>Gunneridae</taxon>
        <taxon>Pentapetalae</taxon>
        <taxon>asterids</taxon>
        <taxon>lamiids</taxon>
        <taxon>Gentianales</taxon>
        <taxon>Rubiaceae</taxon>
        <taxon>Cinchonoideae</taxon>
        <taxon>Cinchoneae</taxon>
        <taxon>Cinchona</taxon>
    </lineage>
</organism>
<dbReference type="AlphaFoldDB" id="A0ABD3AFU4"/>